<dbReference type="EMBL" id="SHBI01000011">
    <property type="protein sequence ID" value="RZO20951.1"/>
    <property type="molecule type" value="Genomic_DNA"/>
</dbReference>
<dbReference type="Pfam" id="PF04168">
    <property type="entry name" value="Alpha-E"/>
    <property type="match status" value="1"/>
</dbReference>
<sequence length="302" mass="35586">MDNTVMLSSTAERIYWMARYTERVENTSRLINVNFDLLLDIPHDEISDLVHLIEITSSLDKFSKKPTKENILKFLIYDQKNSGSIKYCLEMSKINSRYLRPLLPKTAWEQFNNMHISFLSSYEQTNNSSILHEVIRDSQRFFAIVSDAMARNDVYNFIKLGRFIERADMLSRLIEEQILRKEAYVSKHYENLQWMSILKSINGYESFKILNKEELRRINVLPFIIKDKNFPRSLIYCLDQTISPLKELPSSKESLKVISKLKDATKNIKAISTDKQIKDFVDFFQKVLIDVHILVSKNYFIN</sequence>
<gene>
    <name evidence="2" type="ORF">EVA96_02295</name>
</gene>
<evidence type="ECO:0000313" key="2">
    <source>
        <dbReference type="EMBL" id="RZO20951.1"/>
    </source>
</evidence>
<name>A0A520MID4_9GAMM</name>
<dbReference type="AlphaFoldDB" id="A0A520MID4"/>
<dbReference type="InterPro" id="IPR051680">
    <property type="entry name" value="ATP-dep_Glu-Cys_Ligase-2"/>
</dbReference>
<reference evidence="2 3" key="1">
    <citation type="submission" date="2019-02" db="EMBL/GenBank/DDBJ databases">
        <title>Prokaryotic population dynamics and viral predation in marine succession experiment using metagenomics: the confinement effect.</title>
        <authorList>
            <person name="Haro-Moreno J.M."/>
            <person name="Rodriguez-Valera F."/>
            <person name="Lopez-Perez M."/>
        </authorList>
    </citation>
    <scope>NUCLEOTIDE SEQUENCE [LARGE SCALE GENOMIC DNA]</scope>
    <source>
        <strain evidence="2">MED-G163</strain>
    </source>
</reference>
<feature type="domain" description="DUF403" evidence="1">
    <location>
        <begin position="6"/>
        <end position="300"/>
    </location>
</feature>
<accession>A0A520MID4</accession>
<dbReference type="PANTHER" id="PTHR34595">
    <property type="entry name" value="BLR5612 PROTEIN"/>
    <property type="match status" value="1"/>
</dbReference>
<comment type="caution">
    <text evidence="2">The sequence shown here is derived from an EMBL/GenBank/DDBJ whole genome shotgun (WGS) entry which is preliminary data.</text>
</comment>
<organism evidence="2 3">
    <name type="scientific">SAR86 cluster bacterium</name>
    <dbReference type="NCBI Taxonomy" id="2030880"/>
    <lineage>
        <taxon>Bacteria</taxon>
        <taxon>Pseudomonadati</taxon>
        <taxon>Pseudomonadota</taxon>
        <taxon>Gammaproteobacteria</taxon>
        <taxon>SAR86 cluster</taxon>
    </lineage>
</organism>
<protein>
    <submittedName>
        <fullName evidence="2">Alpha-E domain-containing protein</fullName>
    </submittedName>
</protein>
<dbReference type="PANTHER" id="PTHR34595:SF7">
    <property type="entry name" value="SLL1039 PROTEIN"/>
    <property type="match status" value="1"/>
</dbReference>
<evidence type="ECO:0000259" key="1">
    <source>
        <dbReference type="Pfam" id="PF04168"/>
    </source>
</evidence>
<proteinExistence type="predicted"/>
<dbReference type="InterPro" id="IPR007296">
    <property type="entry name" value="DUF403"/>
</dbReference>
<evidence type="ECO:0000313" key="3">
    <source>
        <dbReference type="Proteomes" id="UP000315782"/>
    </source>
</evidence>
<dbReference type="Proteomes" id="UP000315782">
    <property type="component" value="Unassembled WGS sequence"/>
</dbReference>